<sequence>MERLWSSIELGFGPVLGELLGKMGVELLPSGLGPLFTVHVILLWKTLACPPVAGFLVGLVLVVRLLRSVWSRLYARHEVQLTKALATQVAEKCRLIDRLSSAREELERVESSLSEARHKKESLNIPGLVQAYREGTAAYWELRQEVASLVLELKEERSKRSRQKEEMAELLSKLKSLEEAVKITTSRGALSNPQGGQKRRGNHCCAQEVPLLLGRSSHQAPRLRVL</sequence>
<dbReference type="PANTHER" id="PTHR23158">
    <property type="entry name" value="MELANOMA INHIBITORY ACTIVITY-RELATED"/>
    <property type="match status" value="1"/>
</dbReference>
<dbReference type="GO" id="GO:0006888">
    <property type="term" value="P:endoplasmic reticulum to Golgi vesicle-mediated transport"/>
    <property type="evidence" value="ECO:0007669"/>
    <property type="project" value="TreeGrafter"/>
</dbReference>
<reference evidence="4 5" key="1">
    <citation type="journal article" date="2020" name="Nature">
        <title>Six reference-quality genomes reveal evolution of bat adaptations.</title>
        <authorList>
            <person name="Jebb D."/>
            <person name="Huang Z."/>
            <person name="Pippel M."/>
            <person name="Hughes G.M."/>
            <person name="Lavrichenko K."/>
            <person name="Devanna P."/>
            <person name="Winkler S."/>
            <person name="Jermiin L.S."/>
            <person name="Skirmuntt E.C."/>
            <person name="Katzourakis A."/>
            <person name="Burkitt-Gray L."/>
            <person name="Ray D.A."/>
            <person name="Sullivan K.A.M."/>
            <person name="Roscito J.G."/>
            <person name="Kirilenko B.M."/>
            <person name="Davalos L.M."/>
            <person name="Corthals A.P."/>
            <person name="Power M.L."/>
            <person name="Jones G."/>
            <person name="Ransome R.D."/>
            <person name="Dechmann D.K.N."/>
            <person name="Locatelli A.G."/>
            <person name="Puechmaille S.J."/>
            <person name="Fedrigo O."/>
            <person name="Jarvis E.D."/>
            <person name="Hiller M."/>
            <person name="Vernes S.C."/>
            <person name="Myers E.W."/>
            <person name="Teeling E.C."/>
        </authorList>
    </citation>
    <scope>NUCLEOTIDE SEQUENCE [LARGE SCALE GENOMIC DNA]</scope>
    <source>
        <strain evidence="4">Bat1K_MPI-CBG_1</strain>
    </source>
</reference>
<keyword evidence="3" id="KW-0472">Membrane</keyword>
<evidence type="ECO:0000256" key="1">
    <source>
        <dbReference type="ARBA" id="ARBA00023054"/>
    </source>
</evidence>
<evidence type="ECO:0000313" key="5">
    <source>
        <dbReference type="Proteomes" id="UP000664940"/>
    </source>
</evidence>
<dbReference type="GO" id="GO:0009306">
    <property type="term" value="P:protein secretion"/>
    <property type="evidence" value="ECO:0007669"/>
    <property type="project" value="TreeGrafter"/>
</dbReference>
<dbReference type="Proteomes" id="UP000664940">
    <property type="component" value="Unassembled WGS sequence"/>
</dbReference>
<evidence type="ECO:0000256" key="2">
    <source>
        <dbReference type="SAM" id="Coils"/>
    </source>
</evidence>
<protein>
    <submittedName>
        <fullName evidence="4">Uncharacterized protein</fullName>
    </submittedName>
</protein>
<dbReference type="GO" id="GO:0070971">
    <property type="term" value="C:endoplasmic reticulum exit site"/>
    <property type="evidence" value="ECO:0007669"/>
    <property type="project" value="TreeGrafter"/>
</dbReference>
<dbReference type="GO" id="GO:0005789">
    <property type="term" value="C:endoplasmic reticulum membrane"/>
    <property type="evidence" value="ECO:0007669"/>
    <property type="project" value="TreeGrafter"/>
</dbReference>
<organism evidence="4 5">
    <name type="scientific">Phyllostomus discolor</name>
    <name type="common">pale spear-nosed bat</name>
    <dbReference type="NCBI Taxonomy" id="89673"/>
    <lineage>
        <taxon>Eukaryota</taxon>
        <taxon>Metazoa</taxon>
        <taxon>Chordata</taxon>
        <taxon>Craniata</taxon>
        <taxon>Vertebrata</taxon>
        <taxon>Euteleostomi</taxon>
        <taxon>Mammalia</taxon>
        <taxon>Eutheria</taxon>
        <taxon>Laurasiatheria</taxon>
        <taxon>Chiroptera</taxon>
        <taxon>Yangochiroptera</taxon>
        <taxon>Phyllostomidae</taxon>
        <taxon>Phyllostominae</taxon>
        <taxon>Phyllostomus</taxon>
    </lineage>
</organism>
<dbReference type="EMBL" id="JABVXQ010000015">
    <property type="protein sequence ID" value="KAF6074994.1"/>
    <property type="molecule type" value="Genomic_DNA"/>
</dbReference>
<evidence type="ECO:0000313" key="4">
    <source>
        <dbReference type="EMBL" id="KAF6074994.1"/>
    </source>
</evidence>
<keyword evidence="1 2" id="KW-0175">Coiled coil</keyword>
<dbReference type="AlphaFoldDB" id="A0A833YGD9"/>
<feature type="coiled-coil region" evidence="2">
    <location>
        <begin position="146"/>
        <end position="187"/>
    </location>
</feature>
<keyword evidence="3" id="KW-1133">Transmembrane helix</keyword>
<feature type="transmembrane region" description="Helical" evidence="3">
    <location>
        <begin position="41"/>
        <end position="66"/>
    </location>
</feature>
<dbReference type="InterPro" id="IPR051500">
    <property type="entry name" value="cTAGE_MIA/OTOR"/>
</dbReference>
<evidence type="ECO:0000256" key="3">
    <source>
        <dbReference type="SAM" id="Phobius"/>
    </source>
</evidence>
<accession>A0A833YGD9</accession>
<name>A0A833YGD9_9CHIR</name>
<gene>
    <name evidence="4" type="ORF">HJG60_009401</name>
</gene>
<proteinExistence type="predicted"/>
<comment type="caution">
    <text evidence="4">The sequence shown here is derived from an EMBL/GenBank/DDBJ whole genome shotgun (WGS) entry which is preliminary data.</text>
</comment>
<dbReference type="PANTHER" id="PTHR23158:SF38">
    <property type="entry name" value="MELANOMA INHIBITORY ACTIVITY PROTEIN 2"/>
    <property type="match status" value="1"/>
</dbReference>
<dbReference type="GO" id="GO:0035459">
    <property type="term" value="P:vesicle cargo loading"/>
    <property type="evidence" value="ECO:0007669"/>
    <property type="project" value="TreeGrafter"/>
</dbReference>
<keyword evidence="3" id="KW-0812">Transmembrane</keyword>